<name>R7S0I1_STEHR</name>
<evidence type="ECO:0000313" key="2">
    <source>
        <dbReference type="Proteomes" id="UP000053927"/>
    </source>
</evidence>
<reference evidence="2" key="1">
    <citation type="journal article" date="2012" name="Science">
        <title>The Paleozoic origin of enzymatic lignin decomposition reconstructed from 31 fungal genomes.</title>
        <authorList>
            <person name="Floudas D."/>
            <person name="Binder M."/>
            <person name="Riley R."/>
            <person name="Barry K."/>
            <person name="Blanchette R.A."/>
            <person name="Henrissat B."/>
            <person name="Martinez A.T."/>
            <person name="Otillar R."/>
            <person name="Spatafora J.W."/>
            <person name="Yadav J.S."/>
            <person name="Aerts A."/>
            <person name="Benoit I."/>
            <person name="Boyd A."/>
            <person name="Carlson A."/>
            <person name="Copeland A."/>
            <person name="Coutinho P.M."/>
            <person name="de Vries R.P."/>
            <person name="Ferreira P."/>
            <person name="Findley K."/>
            <person name="Foster B."/>
            <person name="Gaskell J."/>
            <person name="Glotzer D."/>
            <person name="Gorecki P."/>
            <person name="Heitman J."/>
            <person name="Hesse C."/>
            <person name="Hori C."/>
            <person name="Igarashi K."/>
            <person name="Jurgens J.A."/>
            <person name="Kallen N."/>
            <person name="Kersten P."/>
            <person name="Kohler A."/>
            <person name="Kuees U."/>
            <person name="Kumar T.K.A."/>
            <person name="Kuo A."/>
            <person name="LaButti K."/>
            <person name="Larrondo L.F."/>
            <person name="Lindquist E."/>
            <person name="Ling A."/>
            <person name="Lombard V."/>
            <person name="Lucas S."/>
            <person name="Lundell T."/>
            <person name="Martin R."/>
            <person name="McLaughlin D.J."/>
            <person name="Morgenstern I."/>
            <person name="Morin E."/>
            <person name="Murat C."/>
            <person name="Nagy L.G."/>
            <person name="Nolan M."/>
            <person name="Ohm R.A."/>
            <person name="Patyshakuliyeva A."/>
            <person name="Rokas A."/>
            <person name="Ruiz-Duenas F.J."/>
            <person name="Sabat G."/>
            <person name="Salamov A."/>
            <person name="Samejima M."/>
            <person name="Schmutz J."/>
            <person name="Slot J.C."/>
            <person name="St John F."/>
            <person name="Stenlid J."/>
            <person name="Sun H."/>
            <person name="Sun S."/>
            <person name="Syed K."/>
            <person name="Tsang A."/>
            <person name="Wiebenga A."/>
            <person name="Young D."/>
            <person name="Pisabarro A."/>
            <person name="Eastwood D.C."/>
            <person name="Martin F."/>
            <person name="Cullen D."/>
            <person name="Grigoriev I.V."/>
            <person name="Hibbett D.S."/>
        </authorList>
    </citation>
    <scope>NUCLEOTIDE SEQUENCE [LARGE SCALE GENOMIC DNA]</scope>
    <source>
        <strain evidence="2">FP-91666</strain>
    </source>
</reference>
<keyword evidence="2" id="KW-1185">Reference proteome</keyword>
<proteinExistence type="predicted"/>
<dbReference type="EMBL" id="JH687400">
    <property type="protein sequence ID" value="EIM80047.1"/>
    <property type="molecule type" value="Genomic_DNA"/>
</dbReference>
<dbReference type="AlphaFoldDB" id="R7S0I1"/>
<sequence>MSFTFAEDIPPVVLAQAKLSVLRELFTALSGSDRFPLRHNSFDLDPNDVADEGWTYALNRRFEASNCWGLKRNGLVISECGGKLDSTLDTLQRVIPVAEDIGIVNLWLNALLDAARNAFNRSSYVFISKTASA</sequence>
<dbReference type="Proteomes" id="UP000053927">
    <property type="component" value="Unassembled WGS sequence"/>
</dbReference>
<dbReference type="OrthoDB" id="3236755at2759"/>
<dbReference type="RefSeq" id="XP_007311024.1">
    <property type="nucleotide sequence ID" value="XM_007310962.1"/>
</dbReference>
<dbReference type="GeneID" id="18802286"/>
<accession>R7S0I1</accession>
<protein>
    <submittedName>
        <fullName evidence="1">Uncharacterized protein</fullName>
    </submittedName>
</protein>
<gene>
    <name evidence="1" type="ORF">STEHIDRAFT_163294</name>
</gene>
<evidence type="ECO:0000313" key="1">
    <source>
        <dbReference type="EMBL" id="EIM80047.1"/>
    </source>
</evidence>
<dbReference type="KEGG" id="shs:STEHIDRAFT_163294"/>
<organism evidence="1 2">
    <name type="scientific">Stereum hirsutum (strain FP-91666)</name>
    <name type="common">White-rot fungus</name>
    <dbReference type="NCBI Taxonomy" id="721885"/>
    <lineage>
        <taxon>Eukaryota</taxon>
        <taxon>Fungi</taxon>
        <taxon>Dikarya</taxon>
        <taxon>Basidiomycota</taxon>
        <taxon>Agaricomycotina</taxon>
        <taxon>Agaricomycetes</taxon>
        <taxon>Russulales</taxon>
        <taxon>Stereaceae</taxon>
        <taxon>Stereum</taxon>
    </lineage>
</organism>